<gene>
    <name evidence="4" type="ordered locus">Tgr7_2446</name>
</gene>
<dbReference type="PROSITE" id="PS52050">
    <property type="entry name" value="WYL"/>
    <property type="match status" value="1"/>
</dbReference>
<accession>B8GLG9</accession>
<evidence type="ECO:0008006" key="6">
    <source>
        <dbReference type="Google" id="ProtNLM"/>
    </source>
</evidence>
<dbReference type="InterPro" id="IPR036388">
    <property type="entry name" value="WH-like_DNA-bd_sf"/>
</dbReference>
<dbReference type="AlphaFoldDB" id="B8GLG9"/>
<dbReference type="HOGENOM" id="CLU_041141_4_1_6"/>
<organism evidence="4 5">
    <name type="scientific">Thioalkalivibrio sulfidiphilus (strain HL-EbGR7)</name>
    <dbReference type="NCBI Taxonomy" id="396588"/>
    <lineage>
        <taxon>Bacteria</taxon>
        <taxon>Pseudomonadati</taxon>
        <taxon>Pseudomonadota</taxon>
        <taxon>Gammaproteobacteria</taxon>
        <taxon>Chromatiales</taxon>
        <taxon>Ectothiorhodospiraceae</taxon>
        <taxon>Thioalkalivibrio</taxon>
    </lineage>
</organism>
<dbReference type="KEGG" id="tgr:Tgr7_2446"/>
<dbReference type="InterPro" id="IPR026881">
    <property type="entry name" value="WYL_dom"/>
</dbReference>
<name>B8GLG9_THISH</name>
<dbReference type="InterPro" id="IPR013196">
    <property type="entry name" value="HTH_11"/>
</dbReference>
<protein>
    <recommendedName>
        <fullName evidence="6">Helix-turn-helix type 11 domain protein</fullName>
    </recommendedName>
</protein>
<keyword evidence="5" id="KW-1185">Reference proteome</keyword>
<reference evidence="4 5" key="1">
    <citation type="journal article" date="2011" name="Stand. Genomic Sci.">
        <title>Complete genome sequence of 'Thioalkalivibrio sulfidophilus' HL-EbGr7.</title>
        <authorList>
            <person name="Muyzer G."/>
            <person name="Sorokin D.Y."/>
            <person name="Mavromatis K."/>
            <person name="Lapidus A."/>
            <person name="Clum A."/>
            <person name="Ivanova N."/>
            <person name="Pati A."/>
            <person name="d'Haeseleer P."/>
            <person name="Woyke T."/>
            <person name="Kyrpides N.C."/>
        </authorList>
    </citation>
    <scope>NUCLEOTIDE SEQUENCE [LARGE SCALE GENOMIC DNA]</scope>
    <source>
        <strain evidence="4 5">HL-EbGR7</strain>
    </source>
</reference>
<dbReference type="InterPro" id="IPR036390">
    <property type="entry name" value="WH_DNA-bd_sf"/>
</dbReference>
<sequence>MNRAERIYRIHGLLKGSRRPVPLARLMEELGASRATVVRDLAYMRDFMGAPLPYDRNLNGYGYDPNAPEFELPGLWFNASELYALLATEQLLESVQPGLLGPSLGPLKGRIRKLLGESGHSSQTVSQRVRLQPMAPRRVDDRLFGQVSAAVLESMPLHIEYHGRERDIFSQRRVHPYRLTHYRDNWYLIAWCDQANSLRTFSLDRIRQAEPVEGPLRPVDASLLDRYLGGSFGIFTGTVEHWAVLRFTSERARWVADENWHPDQIGRWDGDVYELQVPYSDPRELLMDILKYGPDVEVAAPASLRRQVAARLRAAWERYRGPGD</sequence>
<dbReference type="EMBL" id="CP001339">
    <property type="protein sequence ID" value="ACL73524.1"/>
    <property type="molecule type" value="Genomic_DNA"/>
</dbReference>
<dbReference type="Pfam" id="PF13280">
    <property type="entry name" value="WYL"/>
    <property type="match status" value="1"/>
</dbReference>
<dbReference type="Pfam" id="PF08279">
    <property type="entry name" value="HTH_11"/>
    <property type="match status" value="1"/>
</dbReference>
<evidence type="ECO:0000313" key="5">
    <source>
        <dbReference type="Proteomes" id="UP000002383"/>
    </source>
</evidence>
<dbReference type="Pfam" id="PF25583">
    <property type="entry name" value="WCX"/>
    <property type="match status" value="1"/>
</dbReference>
<evidence type="ECO:0000259" key="3">
    <source>
        <dbReference type="Pfam" id="PF25583"/>
    </source>
</evidence>
<dbReference type="SUPFAM" id="SSF46785">
    <property type="entry name" value="Winged helix' DNA-binding domain"/>
    <property type="match status" value="1"/>
</dbReference>
<evidence type="ECO:0000259" key="1">
    <source>
        <dbReference type="Pfam" id="PF08279"/>
    </source>
</evidence>
<dbReference type="eggNOG" id="COG2378">
    <property type="taxonomic scope" value="Bacteria"/>
</dbReference>
<dbReference type="InterPro" id="IPR051534">
    <property type="entry name" value="CBASS_pafABC_assoc_protein"/>
</dbReference>
<feature type="domain" description="WYL" evidence="2">
    <location>
        <begin position="143"/>
        <end position="210"/>
    </location>
</feature>
<dbReference type="PANTHER" id="PTHR34580">
    <property type="match status" value="1"/>
</dbReference>
<proteinExistence type="predicted"/>
<feature type="domain" description="Helix-turn-helix type 11" evidence="1">
    <location>
        <begin position="6"/>
        <end position="58"/>
    </location>
</feature>
<dbReference type="PANTHER" id="PTHR34580:SF3">
    <property type="entry name" value="PROTEIN PAFB"/>
    <property type="match status" value="1"/>
</dbReference>
<evidence type="ECO:0000259" key="2">
    <source>
        <dbReference type="Pfam" id="PF13280"/>
    </source>
</evidence>
<dbReference type="Proteomes" id="UP000002383">
    <property type="component" value="Chromosome"/>
</dbReference>
<dbReference type="Gene3D" id="1.10.10.10">
    <property type="entry name" value="Winged helix-like DNA-binding domain superfamily/Winged helix DNA-binding domain"/>
    <property type="match status" value="1"/>
</dbReference>
<evidence type="ECO:0000313" key="4">
    <source>
        <dbReference type="EMBL" id="ACL73524.1"/>
    </source>
</evidence>
<dbReference type="STRING" id="396588.Tgr7_2446"/>
<dbReference type="OrthoDB" id="9807255at2"/>
<dbReference type="InterPro" id="IPR057727">
    <property type="entry name" value="WCX_dom"/>
</dbReference>
<feature type="domain" description="WCX" evidence="3">
    <location>
        <begin position="241"/>
        <end position="315"/>
    </location>
</feature>
<dbReference type="RefSeq" id="WP_012638999.1">
    <property type="nucleotide sequence ID" value="NC_011901.1"/>
</dbReference>